<dbReference type="InterPro" id="IPR043129">
    <property type="entry name" value="ATPase_NBD"/>
</dbReference>
<dbReference type="AlphaFoldDB" id="A0A7V7RI58"/>
<evidence type="ECO:0000313" key="4">
    <source>
        <dbReference type="Proteomes" id="UP000441354"/>
    </source>
</evidence>
<organism evidence="3 4">
    <name type="scientific">Bacillus mesophilum</name>
    <dbReference type="NCBI Taxonomy" id="1071718"/>
    <lineage>
        <taxon>Bacteria</taxon>
        <taxon>Bacillati</taxon>
        <taxon>Bacillota</taxon>
        <taxon>Bacilli</taxon>
        <taxon>Bacillales</taxon>
        <taxon>Bacillaceae</taxon>
        <taxon>Bacillus</taxon>
    </lineage>
</organism>
<sequence>MVEDLYKKDVLLTGIDPGNITTKVSYLDESGKTENFTIPTVIAPAPAHAVAYNQQVDKNDKTNIEDFIHIRVDSAAMDKDENNRSWYVGENAKKSPDKVQPSISQNGDAEDKFSDSNRKVFVLPVLAGIAVSALKVSKRKVIAPLSTGIPSKGYLKHEQTLKQRFVGEHTVTFIDGPYAGETVLIIIKDEEAQIHAESVTTAIALMYDIENGELVETELKNKLDGTTYVISDLGAGTSDYAVFNETGLDKVMTRRFAEDNQGEMSRIGTNSYIDRIIEAVYNDPAFEQQRSVIEKTKDDTRKPAELTSREIFMKKLIKPVIEESIRKGTAPKFTYSWARSKNVDITQHVLKEMKNYAELQSSNIELAWTMANTDHVVAVGGGVLFGHYGGLNGLEEKEVIIPDLLESQYFTSKAYLIVSYLMRLQVEQLQS</sequence>
<feature type="region of interest" description="Disordered" evidence="1">
    <location>
        <begin position="87"/>
        <end position="112"/>
    </location>
</feature>
<feature type="domain" description="Actin-like protein N-terminal" evidence="2">
    <location>
        <begin position="14"/>
        <end position="188"/>
    </location>
</feature>
<reference evidence="3 4" key="1">
    <citation type="journal article" date="2014" name="Arch. Microbiol.">
        <title>Bacillus mesophilum sp. nov., strain IITR-54T, a novel 4-chlorobiphenyl dechlorinating bacterium.</title>
        <authorList>
            <person name="Manickam N."/>
            <person name="Singh N.K."/>
            <person name="Bajaj A."/>
            <person name="Kumar R.M."/>
            <person name="Kaur G."/>
            <person name="Kaur N."/>
            <person name="Bala M."/>
            <person name="Kumar A."/>
            <person name="Mayilraj S."/>
        </authorList>
    </citation>
    <scope>NUCLEOTIDE SEQUENCE [LARGE SCALE GENOMIC DNA]</scope>
    <source>
        <strain evidence="3 4">IITR-54</strain>
    </source>
</reference>
<dbReference type="OrthoDB" id="2771596at2"/>
<evidence type="ECO:0000256" key="1">
    <source>
        <dbReference type="SAM" id="MobiDB-lite"/>
    </source>
</evidence>
<dbReference type="Proteomes" id="UP000441354">
    <property type="component" value="Unassembled WGS sequence"/>
</dbReference>
<dbReference type="SUPFAM" id="SSF53067">
    <property type="entry name" value="Actin-like ATPase domain"/>
    <property type="match status" value="1"/>
</dbReference>
<dbReference type="Gene3D" id="3.30.420.40">
    <property type="match status" value="2"/>
</dbReference>
<dbReference type="CDD" id="cd24023">
    <property type="entry name" value="ASKHA_NBD_ParM_Alp7A-like"/>
    <property type="match status" value="1"/>
</dbReference>
<dbReference type="Pfam" id="PF17989">
    <property type="entry name" value="ALP_N"/>
    <property type="match status" value="1"/>
</dbReference>
<gene>
    <name evidence="3" type="ORF">F7732_21285</name>
</gene>
<proteinExistence type="predicted"/>
<dbReference type="RefSeq" id="WP_151576034.1">
    <property type="nucleotide sequence ID" value="NZ_WBOT01000012.1"/>
</dbReference>
<keyword evidence="4" id="KW-1185">Reference proteome</keyword>
<evidence type="ECO:0000313" key="3">
    <source>
        <dbReference type="EMBL" id="KAB2329461.1"/>
    </source>
</evidence>
<comment type="caution">
    <text evidence="3">The sequence shown here is derived from an EMBL/GenBank/DDBJ whole genome shotgun (WGS) entry which is preliminary data.</text>
</comment>
<name>A0A7V7RI58_9BACI</name>
<evidence type="ECO:0000259" key="2">
    <source>
        <dbReference type="Pfam" id="PF17989"/>
    </source>
</evidence>
<accession>A0A7V7RI58</accession>
<dbReference type="EMBL" id="WBOT01000012">
    <property type="protein sequence ID" value="KAB2329461.1"/>
    <property type="molecule type" value="Genomic_DNA"/>
</dbReference>
<dbReference type="InterPro" id="IPR040607">
    <property type="entry name" value="ALP_N"/>
</dbReference>
<protein>
    <recommendedName>
        <fullName evidence="2">Actin-like protein N-terminal domain-containing protein</fullName>
    </recommendedName>
</protein>